<protein>
    <submittedName>
        <fullName evidence="1">Transposase</fullName>
    </submittedName>
</protein>
<dbReference type="EMBL" id="CP017982">
    <property type="protein sequence ID" value="AYE61496.1"/>
    <property type="molecule type" value="Genomic_DNA"/>
</dbReference>
<sequence>MIASPAVTKKLQNGMKSVKDLKMDYRKLPMSVKKIVTHDLSIIKTYDEMKDAFDKTIDYYINCDLQERFGGKTAGQVRAEAKADLEHISTYKIVPDKRYKEWWNKIQANKNQPA</sequence>
<evidence type="ECO:0000313" key="1">
    <source>
        <dbReference type="EMBL" id="AYE61496.1"/>
    </source>
</evidence>
<gene>
    <name evidence="1" type="ORF">BC335_1012</name>
</gene>
<reference evidence="1 2" key="1">
    <citation type="submission" date="2016-10" db="EMBL/GenBank/DDBJ databases">
        <title>Complete genomic sequencing of Lactobacillus helveticus LH99 and comparative genome analysis.</title>
        <authorList>
            <person name="Li N."/>
            <person name="You C."/>
            <person name="Liu Z."/>
        </authorList>
    </citation>
    <scope>NUCLEOTIDE SEQUENCE [LARGE SCALE GENOMIC DNA]</scope>
    <source>
        <strain evidence="1 2">LH99</strain>
    </source>
</reference>
<accession>A0A386RED1</accession>
<organism evidence="1 2">
    <name type="scientific">Lactobacillus helveticus</name>
    <name type="common">Lactobacillus suntoryeus</name>
    <dbReference type="NCBI Taxonomy" id="1587"/>
    <lineage>
        <taxon>Bacteria</taxon>
        <taxon>Bacillati</taxon>
        <taxon>Bacillota</taxon>
        <taxon>Bacilli</taxon>
        <taxon>Lactobacillales</taxon>
        <taxon>Lactobacillaceae</taxon>
        <taxon>Lactobacillus</taxon>
    </lineage>
</organism>
<proteinExistence type="predicted"/>
<evidence type="ECO:0000313" key="2">
    <source>
        <dbReference type="Proteomes" id="UP000267794"/>
    </source>
</evidence>
<dbReference type="RefSeq" id="WP_232585879.1">
    <property type="nucleotide sequence ID" value="NZ_JAJQWP010000120.1"/>
</dbReference>
<name>A0A386RED1_LACHE</name>
<dbReference type="Proteomes" id="UP000267794">
    <property type="component" value="Chromosome"/>
</dbReference>
<dbReference type="AlphaFoldDB" id="A0A386RED1"/>